<sequence length="124" mass="13657">MRGDTSLELTIIKSIHPEVEGEAAIEEYYELCKSYDHHTFRCRNLGAKLAAKFLAGEIGGCLTIEDLEVEKAKDEQTIKGQIWASLGKNGHKWASLGKIGRAAGEVCPTGRRPTVDRTKDAWLG</sequence>
<protein>
    <submittedName>
        <fullName evidence="1">Uncharacterized protein T4I21.8</fullName>
    </submittedName>
</protein>
<reference evidence="1" key="2">
    <citation type="submission" date="2000-02" db="EMBL/GenBank/DDBJ databases">
        <title>Arabidopsis thaliana chromosome 1 BAC T4I21 genomic sequence.</title>
        <authorList>
            <person name="Lin X."/>
            <person name="Kaul S."/>
            <person name="Town C.D."/>
            <person name="Benito M."/>
            <person name="Creasy T.H."/>
            <person name="Haas B.J."/>
            <person name="Wu D."/>
            <person name="Maiti R."/>
            <person name="Ronning C.M."/>
            <person name="Koo H."/>
            <person name="Fujii C.Y."/>
            <person name="Utterback T.R."/>
            <person name="Barnstead M.E."/>
            <person name="Bowman C.L."/>
            <person name="White O."/>
            <person name="Nierman W.C."/>
            <person name="Fraser C.M."/>
        </authorList>
    </citation>
    <scope>NUCLEOTIDE SEQUENCE</scope>
</reference>
<dbReference type="AlphaFoldDB" id="Q9C8Q8"/>
<dbReference type="PIR" id="E96491">
    <property type="entry name" value="E96491"/>
</dbReference>
<accession>Q9C8Q8</accession>
<reference evidence="1" key="3">
    <citation type="submission" date="2001-01" db="EMBL/GenBank/DDBJ databases">
        <authorList>
            <person name="Town C.D."/>
            <person name="Kaul S."/>
        </authorList>
    </citation>
    <scope>NUCLEOTIDE SEQUENCE</scope>
</reference>
<dbReference type="EMBL" id="AC022456">
    <property type="protein sequence ID" value="AAG52025.1"/>
    <property type="molecule type" value="Genomic_DNA"/>
</dbReference>
<name>Q9C8Q8_ARATH</name>
<reference key="1">
    <citation type="journal article" date="2000" name="Nature">
        <title>Sequence and analysis of chromosome 1 of the plant Arabidopsis thaliana.</title>
        <authorList>
            <person name="Theologis A."/>
            <person name="Ecker J.R."/>
            <person name="Palm C.J."/>
            <person name="Federspiel N.A."/>
            <person name="Kaul S."/>
            <person name="White O."/>
            <person name="Alonso J."/>
            <person name="Altafi H."/>
            <person name="Araujo R."/>
            <person name="Bowman C.L."/>
            <person name="Brooks S.Y."/>
            <person name="Buehler E."/>
            <person name="Chan A."/>
            <person name="Chao Q."/>
            <person name="Chen H."/>
            <person name="Cheuk R.F."/>
            <person name="Chin C.W."/>
            <person name="Chung M.K."/>
            <person name="Conn L."/>
            <person name="Conway A.B."/>
            <person name="Conway A.R."/>
            <person name="Creasy T.H."/>
            <person name="Dewar K."/>
            <person name="Dunn P."/>
            <person name="Etgu P."/>
            <person name="Feldblyum T.V."/>
            <person name="Feng J."/>
            <person name="Fong B."/>
            <person name="Fujii C.Y."/>
            <person name="Gill J.E."/>
            <person name="Goldsmith A.D."/>
            <person name="Haas B."/>
            <person name="Hansen N.F."/>
            <person name="Hughes B."/>
            <person name="Huizar L."/>
            <person name="Hunter J.L."/>
            <person name="Jenkins J."/>
            <person name="Johnson-Hopson C."/>
            <person name="Khan S."/>
            <person name="Khaykin E."/>
            <person name="Kim C.J."/>
            <person name="Koo H.L."/>
            <person name="Kremenetskaia I."/>
            <person name="Kurtz D.B."/>
            <person name="Kwan A."/>
            <person name="Lam B."/>
            <person name="Langin-Hooper S."/>
            <person name="Lee A."/>
            <person name="Lee J.M."/>
            <person name="Lenz C.A."/>
            <person name="Li J.H."/>
            <person name="Li Y."/>
            <person name="Lin X."/>
            <person name="Liu S.X."/>
            <person name="Liu Z.A."/>
            <person name="Luros J.S."/>
            <person name="Maiti R."/>
            <person name="Marziali A."/>
            <person name="Militscher J."/>
            <person name="Miranda M."/>
            <person name="Nguyen M."/>
            <person name="Nierman W.C."/>
            <person name="Osborne B.I."/>
            <person name="Pai G."/>
            <person name="Peterson J."/>
            <person name="Pham P.K."/>
            <person name="Rizzo M."/>
            <person name="Rooney T."/>
            <person name="Rowley D."/>
            <person name="Sakano H."/>
            <person name="Salzberg S.L."/>
            <person name="Schwartz J.R."/>
            <person name="Shinn P."/>
            <person name="Southwick A.M."/>
            <person name="Sun H."/>
            <person name="Tallon L.J."/>
            <person name="Tambunga G."/>
            <person name="Toriumi M.J."/>
            <person name="Town C.D."/>
            <person name="Utterback T."/>
            <person name="Van Aken S."/>
            <person name="Vaysberg M."/>
            <person name="Vysotskaia V.S."/>
            <person name="Walker M."/>
            <person name="Wu D."/>
            <person name="Yu G."/>
            <person name="Fraser C.M."/>
            <person name="Venter J.C."/>
            <person name="Davis R.W."/>
        </authorList>
    </citation>
    <scope>NUCLEOTIDE SEQUENCE [LARGE SCALE GENOMIC DNA]</scope>
    <source>
        <strain>cv. Columbia</strain>
    </source>
</reference>
<evidence type="ECO:0000313" key="1">
    <source>
        <dbReference type="EMBL" id="AAG52025.1"/>
    </source>
</evidence>
<organism evidence="1">
    <name type="scientific">Arabidopsis thaliana</name>
    <name type="common">Mouse-ear cress</name>
    <dbReference type="NCBI Taxonomy" id="3702"/>
    <lineage>
        <taxon>Eukaryota</taxon>
        <taxon>Viridiplantae</taxon>
        <taxon>Streptophyta</taxon>
        <taxon>Embryophyta</taxon>
        <taxon>Tracheophyta</taxon>
        <taxon>Spermatophyta</taxon>
        <taxon>Magnoliopsida</taxon>
        <taxon>eudicotyledons</taxon>
        <taxon>Gunneridae</taxon>
        <taxon>Pentapetalae</taxon>
        <taxon>rosids</taxon>
        <taxon>malvids</taxon>
        <taxon>Brassicales</taxon>
        <taxon>Brassicaceae</taxon>
        <taxon>Camelineae</taxon>
        <taxon>Arabidopsis</taxon>
    </lineage>
</organism>
<proteinExistence type="predicted"/>
<gene>
    <name evidence="1" type="primary">T4I21.8</name>
</gene>